<dbReference type="Proteomes" id="UP000016923">
    <property type="component" value="Unassembled WGS sequence"/>
</dbReference>
<feature type="region of interest" description="Disordered" evidence="7">
    <location>
        <begin position="1"/>
        <end position="59"/>
    </location>
</feature>
<evidence type="ECO:0000256" key="4">
    <source>
        <dbReference type="ARBA" id="ARBA00022989"/>
    </source>
</evidence>
<keyword evidence="5 8" id="KW-0472">Membrane</keyword>
<sequence>MASSSTFPAGDSLGDKPAKQVDIAEIDADGDSSPPSTLAGHTGNAGVQDRDEPEPPRKSSWWRSIVGLVWDSVEGDARNRRYVQKLDTFLFSYICLGYFIKYLDQGNYSNAYVSGMKQDLELYGNERNWITTWFSVGIIVGTIPSQMIQLEYIRPSIWIPACEIAWSVLVMAMAAVKDVRQLYVLRFFVGLFEACAFPGYAALLGGWYGPKELTKRMAIFEQTSAIASMFSGYLQAGLYKSMNGVHGLAGWRWLFIMDGIISIPIAIWGFFAIPDLPHTTRAFYWRNDDKEYGVRRIEKIGRGKPRKLTLLEIRSVFGDWRLWTFILAYTFVAMAGSGTNYFNLWLKSAGYSVPQVNVLPTAGNAISIVAAFVFGIFVDRTGHRLAALLALQAILFVSNVLLSVWKIPNWTIMFANYLAYVNSASQPIVISWGNELNGHSANLRQLLVAVGNIFTYALQIFIPLVLFPTQDAPHYKYGYQILILFGGIGVIGVFILQWQQNQKNLKERVDQESVEPDTSG</sequence>
<dbReference type="PANTHER" id="PTHR43791">
    <property type="entry name" value="PERMEASE-RELATED"/>
    <property type="match status" value="1"/>
</dbReference>
<evidence type="ECO:0000256" key="5">
    <source>
        <dbReference type="ARBA" id="ARBA00023136"/>
    </source>
</evidence>
<evidence type="ECO:0000259" key="9">
    <source>
        <dbReference type="PROSITE" id="PS50850"/>
    </source>
</evidence>
<dbReference type="OrthoDB" id="3639251at2759"/>
<dbReference type="GO" id="GO:0022857">
    <property type="term" value="F:transmembrane transporter activity"/>
    <property type="evidence" value="ECO:0007669"/>
    <property type="project" value="InterPro"/>
</dbReference>
<comment type="subcellular location">
    <subcellularLocation>
        <location evidence="1">Membrane</location>
        <topology evidence="1">Multi-pass membrane protein</topology>
    </subcellularLocation>
</comment>
<dbReference type="InterPro" id="IPR011701">
    <property type="entry name" value="MFS"/>
</dbReference>
<evidence type="ECO:0000256" key="7">
    <source>
        <dbReference type="SAM" id="MobiDB-lite"/>
    </source>
</evidence>
<keyword evidence="3 8" id="KW-0812">Transmembrane</keyword>
<feature type="transmembrane region" description="Helical" evidence="8">
    <location>
        <begin position="182"/>
        <end position="207"/>
    </location>
</feature>
<feature type="transmembrane region" description="Helical" evidence="8">
    <location>
        <begin position="417"/>
        <end position="434"/>
    </location>
</feature>
<evidence type="ECO:0000313" key="11">
    <source>
        <dbReference type="Proteomes" id="UP000016923"/>
    </source>
</evidence>
<dbReference type="SUPFAM" id="SSF103473">
    <property type="entry name" value="MFS general substrate transporter"/>
    <property type="match status" value="1"/>
</dbReference>
<keyword evidence="2" id="KW-0813">Transport</keyword>
<dbReference type="InterPro" id="IPR020846">
    <property type="entry name" value="MFS_dom"/>
</dbReference>
<keyword evidence="4 8" id="KW-1133">Transmembrane helix</keyword>
<dbReference type="PROSITE" id="PS50850">
    <property type="entry name" value="MFS"/>
    <property type="match status" value="1"/>
</dbReference>
<feature type="transmembrane region" description="Helical" evidence="8">
    <location>
        <begin position="479"/>
        <end position="498"/>
    </location>
</feature>
<evidence type="ECO:0000313" key="10">
    <source>
        <dbReference type="EMBL" id="EPE09316.1"/>
    </source>
</evidence>
<reference evidence="10 11" key="1">
    <citation type="journal article" date="2013" name="BMC Genomics">
        <title>The genome and transcriptome of the pine saprophyte Ophiostoma piceae, and a comparison with the bark beetle-associated pine pathogen Grosmannia clavigera.</title>
        <authorList>
            <person name="Haridas S."/>
            <person name="Wang Y."/>
            <person name="Lim L."/>
            <person name="Massoumi Alamouti S."/>
            <person name="Jackman S."/>
            <person name="Docking R."/>
            <person name="Robertson G."/>
            <person name="Birol I."/>
            <person name="Bohlmann J."/>
            <person name="Breuil C."/>
        </authorList>
    </citation>
    <scope>NUCLEOTIDE SEQUENCE [LARGE SCALE GENOMIC DNA]</scope>
    <source>
        <strain evidence="10 11">UAMH 11346</strain>
    </source>
</reference>
<evidence type="ECO:0000256" key="3">
    <source>
        <dbReference type="ARBA" id="ARBA00022692"/>
    </source>
</evidence>
<dbReference type="Gene3D" id="1.20.1250.20">
    <property type="entry name" value="MFS general substrate transporter like domains"/>
    <property type="match status" value="2"/>
</dbReference>
<feature type="transmembrane region" description="Helical" evidence="8">
    <location>
        <begin position="385"/>
        <end position="405"/>
    </location>
</feature>
<dbReference type="Pfam" id="PF07690">
    <property type="entry name" value="MFS_1"/>
    <property type="match status" value="1"/>
</dbReference>
<gene>
    <name evidence="10" type="ORF">F503_07092</name>
</gene>
<dbReference type="eggNOG" id="KOG2533">
    <property type="taxonomic scope" value="Eukaryota"/>
</dbReference>
<accession>S3CBJ0</accession>
<evidence type="ECO:0000256" key="2">
    <source>
        <dbReference type="ARBA" id="ARBA00022448"/>
    </source>
</evidence>
<feature type="transmembrane region" description="Helical" evidence="8">
    <location>
        <begin position="251"/>
        <end position="273"/>
    </location>
</feature>
<evidence type="ECO:0000256" key="8">
    <source>
        <dbReference type="SAM" id="Phobius"/>
    </source>
</evidence>
<dbReference type="HOGENOM" id="CLU_001265_4_2_1"/>
<evidence type="ECO:0000256" key="1">
    <source>
        <dbReference type="ARBA" id="ARBA00004141"/>
    </source>
</evidence>
<evidence type="ECO:0000256" key="6">
    <source>
        <dbReference type="ARBA" id="ARBA00037968"/>
    </source>
</evidence>
<dbReference type="OMA" id="MVMASAK"/>
<dbReference type="AlphaFoldDB" id="S3CBJ0"/>
<feature type="compositionally biased region" description="Basic and acidic residues" evidence="7">
    <location>
        <begin position="48"/>
        <end position="57"/>
    </location>
</feature>
<feature type="transmembrane region" description="Helical" evidence="8">
    <location>
        <begin position="322"/>
        <end position="346"/>
    </location>
</feature>
<dbReference type="VEuPathDB" id="FungiDB:F503_07092"/>
<feature type="transmembrane region" description="Helical" evidence="8">
    <location>
        <begin position="358"/>
        <end position="378"/>
    </location>
</feature>
<feature type="domain" description="Major facilitator superfamily (MFS) profile" evidence="9">
    <location>
        <begin position="90"/>
        <end position="504"/>
    </location>
</feature>
<organism evidence="10 11">
    <name type="scientific">Ophiostoma piceae (strain UAMH 11346)</name>
    <name type="common">Sap stain fungus</name>
    <dbReference type="NCBI Taxonomy" id="1262450"/>
    <lineage>
        <taxon>Eukaryota</taxon>
        <taxon>Fungi</taxon>
        <taxon>Dikarya</taxon>
        <taxon>Ascomycota</taxon>
        <taxon>Pezizomycotina</taxon>
        <taxon>Sordariomycetes</taxon>
        <taxon>Sordariomycetidae</taxon>
        <taxon>Ophiostomatales</taxon>
        <taxon>Ophiostomataceae</taxon>
        <taxon>Ophiostoma</taxon>
    </lineage>
</organism>
<protein>
    <submittedName>
        <fullName evidence="10">Pantothenate transporter liz1</fullName>
    </submittedName>
</protein>
<comment type="similarity">
    <text evidence="6">Belongs to the major facilitator superfamily. Allantoate permease family.</text>
</comment>
<dbReference type="PANTHER" id="PTHR43791:SF43">
    <property type="entry name" value="MAJOR FACILITATOR SUPERFAMILY (MFS) PROFILE DOMAIN-CONTAINING PROTEIN"/>
    <property type="match status" value="1"/>
</dbReference>
<feature type="transmembrane region" description="Helical" evidence="8">
    <location>
        <begin position="157"/>
        <end position="176"/>
    </location>
</feature>
<proteinExistence type="inferred from homology"/>
<dbReference type="FunFam" id="1.20.1250.20:FF:000065">
    <property type="entry name" value="Putative MFS pantothenate transporter"/>
    <property type="match status" value="1"/>
</dbReference>
<keyword evidence="11" id="KW-1185">Reference proteome</keyword>
<name>S3CBJ0_OPHP1</name>
<feature type="transmembrane region" description="Helical" evidence="8">
    <location>
        <begin position="446"/>
        <end position="467"/>
    </location>
</feature>
<dbReference type="GO" id="GO:0016020">
    <property type="term" value="C:membrane"/>
    <property type="evidence" value="ECO:0007669"/>
    <property type="project" value="UniProtKB-SubCell"/>
</dbReference>
<dbReference type="EMBL" id="KE148147">
    <property type="protein sequence ID" value="EPE09316.1"/>
    <property type="molecule type" value="Genomic_DNA"/>
</dbReference>
<dbReference type="InterPro" id="IPR036259">
    <property type="entry name" value="MFS_trans_sf"/>
</dbReference>